<protein>
    <submittedName>
        <fullName evidence="1">Uncharacterized protein</fullName>
    </submittedName>
</protein>
<dbReference type="PANTHER" id="PTHR43272">
    <property type="entry name" value="LONG-CHAIN-FATTY-ACID--COA LIGASE"/>
    <property type="match status" value="1"/>
</dbReference>
<comment type="caution">
    <text evidence="1">The sequence shown here is derived from an EMBL/GenBank/DDBJ whole genome shotgun (WGS) entry which is preliminary data.</text>
</comment>
<dbReference type="AlphaFoldDB" id="A0A822YUX7"/>
<sequence length="68" mass="7715">MEELFISHGASIGFWCGDVKLLVEDIRELRPTTFCTVPRVLDRIYSSLIEKISSGGLLKHTLFNIAYN</sequence>
<dbReference type="EMBL" id="DUZY01000004">
    <property type="protein sequence ID" value="DAD35381.1"/>
    <property type="molecule type" value="Genomic_DNA"/>
</dbReference>
<reference evidence="1 2" key="1">
    <citation type="journal article" date="2020" name="Mol. Biol. Evol.">
        <title>Distinct Expression and Methylation Patterns for Genes with Different Fates following a Single Whole-Genome Duplication in Flowering Plants.</title>
        <authorList>
            <person name="Shi T."/>
            <person name="Rahmani R.S."/>
            <person name="Gugger P.F."/>
            <person name="Wang M."/>
            <person name="Li H."/>
            <person name="Zhang Y."/>
            <person name="Li Z."/>
            <person name="Wang Q."/>
            <person name="Van de Peer Y."/>
            <person name="Marchal K."/>
            <person name="Chen J."/>
        </authorList>
    </citation>
    <scope>NUCLEOTIDE SEQUENCE [LARGE SCALE GENOMIC DNA]</scope>
    <source>
        <tissue evidence="1">Leaf</tissue>
    </source>
</reference>
<dbReference type="PANTHER" id="PTHR43272:SF87">
    <property type="entry name" value="LONG-CHAIN-FATTY-ACID--COA LIGASE"/>
    <property type="match status" value="1"/>
</dbReference>
<gene>
    <name evidence="1" type="ORF">HUJ06_006021</name>
</gene>
<dbReference type="Proteomes" id="UP000607653">
    <property type="component" value="Unassembled WGS sequence"/>
</dbReference>
<keyword evidence="2" id="KW-1185">Reference proteome</keyword>
<accession>A0A822YUX7</accession>
<dbReference type="SUPFAM" id="SSF56801">
    <property type="entry name" value="Acetyl-CoA synthetase-like"/>
    <property type="match status" value="1"/>
</dbReference>
<evidence type="ECO:0000313" key="1">
    <source>
        <dbReference type="EMBL" id="DAD35381.1"/>
    </source>
</evidence>
<dbReference type="GO" id="GO:0016877">
    <property type="term" value="F:ligase activity, forming carbon-sulfur bonds"/>
    <property type="evidence" value="ECO:0007669"/>
    <property type="project" value="UniProtKB-ARBA"/>
</dbReference>
<name>A0A822YUX7_NELNU</name>
<organism evidence="1 2">
    <name type="scientific">Nelumbo nucifera</name>
    <name type="common">Sacred lotus</name>
    <dbReference type="NCBI Taxonomy" id="4432"/>
    <lineage>
        <taxon>Eukaryota</taxon>
        <taxon>Viridiplantae</taxon>
        <taxon>Streptophyta</taxon>
        <taxon>Embryophyta</taxon>
        <taxon>Tracheophyta</taxon>
        <taxon>Spermatophyta</taxon>
        <taxon>Magnoliopsida</taxon>
        <taxon>Proteales</taxon>
        <taxon>Nelumbonaceae</taxon>
        <taxon>Nelumbo</taxon>
    </lineage>
</organism>
<evidence type="ECO:0000313" key="2">
    <source>
        <dbReference type="Proteomes" id="UP000607653"/>
    </source>
</evidence>
<proteinExistence type="predicted"/>